<dbReference type="EMBL" id="KI913982">
    <property type="protein sequence ID" value="ETV95171.1"/>
    <property type="molecule type" value="Genomic_DNA"/>
</dbReference>
<dbReference type="RefSeq" id="XP_008876344.1">
    <property type="nucleotide sequence ID" value="XM_008878122.1"/>
</dbReference>
<protein>
    <recommendedName>
        <fullName evidence="2">Protein kinase domain-containing protein</fullName>
    </recommendedName>
</protein>
<accession>A0A024TNF8</accession>
<dbReference type="GeneID" id="20088484"/>
<reference evidence="1" key="1">
    <citation type="submission" date="2013-12" db="EMBL/GenBank/DDBJ databases">
        <title>The Genome Sequence of Aphanomyces invadans NJM9701.</title>
        <authorList>
            <consortium name="The Broad Institute Genomics Platform"/>
            <person name="Russ C."/>
            <person name="Tyler B."/>
            <person name="van West P."/>
            <person name="Dieguez-Uribeondo J."/>
            <person name="Young S.K."/>
            <person name="Zeng Q."/>
            <person name="Gargeya S."/>
            <person name="Fitzgerald M."/>
            <person name="Abouelleil A."/>
            <person name="Alvarado L."/>
            <person name="Chapman S.B."/>
            <person name="Gainer-Dewar J."/>
            <person name="Goldberg J."/>
            <person name="Griggs A."/>
            <person name="Gujja S."/>
            <person name="Hansen M."/>
            <person name="Howarth C."/>
            <person name="Imamovic A."/>
            <person name="Ireland A."/>
            <person name="Larimer J."/>
            <person name="McCowan C."/>
            <person name="Murphy C."/>
            <person name="Pearson M."/>
            <person name="Poon T.W."/>
            <person name="Priest M."/>
            <person name="Roberts A."/>
            <person name="Saif S."/>
            <person name="Shea T."/>
            <person name="Sykes S."/>
            <person name="Wortman J."/>
            <person name="Nusbaum C."/>
            <person name="Birren B."/>
        </authorList>
    </citation>
    <scope>NUCLEOTIDE SEQUENCE [LARGE SCALE GENOMIC DNA]</scope>
    <source>
        <strain evidence="1">NJM9701</strain>
    </source>
</reference>
<gene>
    <name evidence="1" type="ORF">H310_11434</name>
</gene>
<name>A0A024TNF8_9STRA</name>
<organism evidence="1">
    <name type="scientific">Aphanomyces invadans</name>
    <dbReference type="NCBI Taxonomy" id="157072"/>
    <lineage>
        <taxon>Eukaryota</taxon>
        <taxon>Sar</taxon>
        <taxon>Stramenopiles</taxon>
        <taxon>Oomycota</taxon>
        <taxon>Saprolegniomycetes</taxon>
        <taxon>Saprolegniales</taxon>
        <taxon>Verrucalvaceae</taxon>
        <taxon>Aphanomyces</taxon>
    </lineage>
</organism>
<dbReference type="InterPro" id="IPR011009">
    <property type="entry name" value="Kinase-like_dom_sf"/>
</dbReference>
<evidence type="ECO:0008006" key="2">
    <source>
        <dbReference type="Google" id="ProtNLM"/>
    </source>
</evidence>
<dbReference type="SUPFAM" id="SSF56112">
    <property type="entry name" value="Protein kinase-like (PK-like)"/>
    <property type="match status" value="1"/>
</dbReference>
<evidence type="ECO:0000313" key="1">
    <source>
        <dbReference type="EMBL" id="ETV95171.1"/>
    </source>
</evidence>
<dbReference type="OrthoDB" id="10596005at2759"/>
<dbReference type="VEuPathDB" id="FungiDB:H310_11434"/>
<sequence>MSSVTTVLACGLTHMELHRTAGYNQRNYWCSTALAALDPSDPRVPHCHHHAATNLYFGVRVNVRGHLECSSKDGAACHARALTFEGCMASLRTTSDAIHLCPLVCTQAQYSDSGHWCTLLEQLTTRPSTAYLRPLLRGGVFGDLHRRRHALAWPASCGGACAMEAAVNNYFAERKAKLGWCGGRPPSALLVPTEDATDTTGAVLRTFQIPHDSDVKHVHVQLGQSPTASVTLEKYKMQHLVAIKTLRSGVSAAARHAFVHELHVLASISSPVRAVGTLVATHRVSIRMVGTRWIGKSLLDLAEALVHLHAIDRVHGQLISRHVLLDSVNGTKVTGVGSQHALDRLAQHTAPTSASDMYSFGVLLSEFGTHRDA</sequence>
<proteinExistence type="predicted"/>
<dbReference type="AlphaFoldDB" id="A0A024TNF8"/>
<dbReference type="Gene3D" id="1.10.510.10">
    <property type="entry name" value="Transferase(Phosphotransferase) domain 1"/>
    <property type="match status" value="1"/>
</dbReference>